<dbReference type="PANTHER" id="PTHR34070:SF1">
    <property type="entry name" value="DNA ALKYLATION REPAIR PROTEIN"/>
    <property type="match status" value="1"/>
</dbReference>
<dbReference type="EMBL" id="SEHH01000064">
    <property type="protein sequence ID" value="TBX41761.1"/>
    <property type="molecule type" value="Genomic_DNA"/>
</dbReference>
<dbReference type="Gene3D" id="1.25.40.290">
    <property type="entry name" value="ARM repeat domains"/>
    <property type="match status" value="1"/>
</dbReference>
<dbReference type="Proteomes" id="UP000292648">
    <property type="component" value="Unassembled WGS sequence"/>
</dbReference>
<dbReference type="AlphaFoldDB" id="A0A4Q9Y522"/>
<proteinExistence type="predicted"/>
<dbReference type="CDD" id="cd07064">
    <property type="entry name" value="AlkD_like_1"/>
    <property type="match status" value="1"/>
</dbReference>
<protein>
    <recommendedName>
        <fullName evidence="3">DNA alkylation repair protein</fullName>
    </recommendedName>
</protein>
<evidence type="ECO:0000313" key="2">
    <source>
        <dbReference type="Proteomes" id="UP000292648"/>
    </source>
</evidence>
<sequence length="217" mass="25761">MTNLLTTPPLFLPSHLENQAPMAKYMRDQFQFLGVKSPERRELLRPIRQASYQLTTHQLQHWLAFYYQQPYREYQYVAIDLALANLRRLTPAQYQWCQQQLTVTPWWDSVDAWRKVLATYILKHGCLEQAGPVYLRATDKWVRRVGITLQLGWQQQTNVQYLRTAILSNQCDEDFFIQKAIGWALRDYSKTDPAWVREFLATTTLSRLAQREGQKYL</sequence>
<reference evidence="1 2" key="1">
    <citation type="submission" date="2019-01" db="EMBL/GenBank/DDBJ databases">
        <title>Draft genome sequence of Lactobacillus paraplantarum OSY-TC318, a Producer of the novel lantibiotic Paraplantaracin TC318.</title>
        <authorList>
            <person name="Hussein W.E."/>
            <person name="Huang E."/>
            <person name="Yousef A.E."/>
        </authorList>
    </citation>
    <scope>NUCLEOTIDE SEQUENCE [LARGE SCALE GENOMIC DNA]</scope>
    <source>
        <strain evidence="1 2">OSY-TC318</strain>
    </source>
</reference>
<dbReference type="Gene3D" id="1.20.1660.10">
    <property type="entry name" value="Hypothetical protein (EF3068)"/>
    <property type="match status" value="1"/>
</dbReference>
<dbReference type="PANTHER" id="PTHR34070">
    <property type="entry name" value="ARMADILLO-TYPE FOLD"/>
    <property type="match status" value="1"/>
</dbReference>
<dbReference type="RefSeq" id="WP_131509956.1">
    <property type="nucleotide sequence ID" value="NZ_CP142835.1"/>
</dbReference>
<name>A0A4Q9Y522_9LACO</name>
<accession>A0A4Q9Y522</accession>
<evidence type="ECO:0000313" key="1">
    <source>
        <dbReference type="EMBL" id="TBX41761.1"/>
    </source>
</evidence>
<dbReference type="SUPFAM" id="SSF48371">
    <property type="entry name" value="ARM repeat"/>
    <property type="match status" value="1"/>
</dbReference>
<gene>
    <name evidence="1" type="ORF">EUZ87_08780</name>
</gene>
<organism evidence="1 2">
    <name type="scientific">Lactiplantibacillus paraplantarum</name>
    <dbReference type="NCBI Taxonomy" id="60520"/>
    <lineage>
        <taxon>Bacteria</taxon>
        <taxon>Bacillati</taxon>
        <taxon>Bacillota</taxon>
        <taxon>Bacilli</taxon>
        <taxon>Lactobacillales</taxon>
        <taxon>Lactobacillaceae</taxon>
        <taxon>Lactiplantibacillus</taxon>
    </lineage>
</organism>
<dbReference type="Pfam" id="PF08713">
    <property type="entry name" value="DNA_alkylation"/>
    <property type="match status" value="1"/>
</dbReference>
<dbReference type="InterPro" id="IPR016024">
    <property type="entry name" value="ARM-type_fold"/>
</dbReference>
<evidence type="ECO:0008006" key="3">
    <source>
        <dbReference type="Google" id="ProtNLM"/>
    </source>
</evidence>
<dbReference type="InterPro" id="IPR014825">
    <property type="entry name" value="DNA_alkylation"/>
</dbReference>
<comment type="caution">
    <text evidence="1">The sequence shown here is derived from an EMBL/GenBank/DDBJ whole genome shotgun (WGS) entry which is preliminary data.</text>
</comment>